<protein>
    <submittedName>
        <fullName evidence="2">Glyceraldehyde-3-phosphate dehydrogenase A</fullName>
    </submittedName>
</protein>
<keyword evidence="1" id="KW-1133">Transmembrane helix</keyword>
<organism evidence="2 3">
    <name type="scientific">Hibiscus syriacus</name>
    <name type="common">Rose of Sharon</name>
    <dbReference type="NCBI Taxonomy" id="106335"/>
    <lineage>
        <taxon>Eukaryota</taxon>
        <taxon>Viridiplantae</taxon>
        <taxon>Streptophyta</taxon>
        <taxon>Embryophyta</taxon>
        <taxon>Tracheophyta</taxon>
        <taxon>Spermatophyta</taxon>
        <taxon>Magnoliopsida</taxon>
        <taxon>eudicotyledons</taxon>
        <taxon>Gunneridae</taxon>
        <taxon>Pentapetalae</taxon>
        <taxon>rosids</taxon>
        <taxon>malvids</taxon>
        <taxon>Malvales</taxon>
        <taxon>Malvaceae</taxon>
        <taxon>Malvoideae</taxon>
        <taxon>Hibiscus</taxon>
    </lineage>
</organism>
<dbReference type="PROSITE" id="PS50096">
    <property type="entry name" value="IQ"/>
    <property type="match status" value="1"/>
</dbReference>
<dbReference type="AlphaFoldDB" id="A0A6A2ZIQ4"/>
<keyword evidence="3" id="KW-1185">Reference proteome</keyword>
<accession>A0A6A2ZIQ4</accession>
<dbReference type="Gene3D" id="1.20.5.190">
    <property type="match status" value="1"/>
</dbReference>
<dbReference type="Proteomes" id="UP000436088">
    <property type="component" value="Unassembled WGS sequence"/>
</dbReference>
<dbReference type="EMBL" id="VEPZ02001149">
    <property type="protein sequence ID" value="KAE8691456.1"/>
    <property type="molecule type" value="Genomic_DNA"/>
</dbReference>
<name>A0A6A2ZIQ4_HIBSY</name>
<evidence type="ECO:0000313" key="3">
    <source>
        <dbReference type="Proteomes" id="UP000436088"/>
    </source>
</evidence>
<keyword evidence="1" id="KW-0472">Membrane</keyword>
<evidence type="ECO:0000313" key="2">
    <source>
        <dbReference type="EMBL" id="KAE8691456.1"/>
    </source>
</evidence>
<gene>
    <name evidence="2" type="ORF">F3Y22_tig00110890pilonHSYRG01485</name>
</gene>
<comment type="caution">
    <text evidence="2">The sequence shown here is derived from an EMBL/GenBank/DDBJ whole genome shotgun (WGS) entry which is preliminary data.</text>
</comment>
<keyword evidence="1" id="KW-0812">Transmembrane</keyword>
<reference evidence="2" key="1">
    <citation type="submission" date="2019-09" db="EMBL/GenBank/DDBJ databases">
        <title>Draft genome information of white flower Hibiscus syriacus.</title>
        <authorList>
            <person name="Kim Y.-M."/>
        </authorList>
    </citation>
    <scope>NUCLEOTIDE SEQUENCE [LARGE SCALE GENOMIC DNA]</scope>
    <source>
        <strain evidence="2">YM2019G1</strain>
    </source>
</reference>
<proteinExistence type="predicted"/>
<feature type="transmembrane region" description="Helical" evidence="1">
    <location>
        <begin position="20"/>
        <end position="42"/>
    </location>
</feature>
<evidence type="ECO:0000256" key="1">
    <source>
        <dbReference type="SAM" id="Phobius"/>
    </source>
</evidence>
<sequence length="358" mass="40434">MLWSPAAVCDRDSTREIAVALLSDIHAIPAIAPDMAAIVVWFSSSGKCCLKRSTLGAFGSRNVRLLVGILGYLRIQEIILFMAFYVFKSALEGTELAATLRSFEEELPPYIVRGEKTRKEYAVLLQRHRAAVIIQKQIKGKNAKRTFKNISDASVVIQSVMHLPIRGCLVRRCSGDIGFKSGVSKHRVLKAEAVLKEEEEENYILHQRLLQYENCWSEYELKMKSMEEVWQKQMRSLQSSLSIAKKSLAVDELERSSDASVNTSDDREYCWDEGSNLKVPESNGLRPMSAGLSVISRLAEKFEQRSQIFGEDAKFLVEVKSGQVDASLNPDRELQSEEGALDKVKKKFWGRRNSTTYN</sequence>
<feature type="transmembrane region" description="Helical" evidence="1">
    <location>
        <begin position="63"/>
        <end position="87"/>
    </location>
</feature>